<reference evidence="2" key="2">
    <citation type="journal article" date="2014" name="Mol. Biochem. Parasitol.">
        <title>Capturing the variant surface glycoprotein repertoire (the VSGnome) of Trypanosoma brucei Lister 427.</title>
        <authorList>
            <person name="Cross G.A."/>
            <person name="Kim H.S."/>
            <person name="Wickstead B."/>
        </authorList>
    </citation>
    <scope>NUCLEOTIDE SEQUENCE</scope>
    <source>
        <strain evidence="2">Lister 427</strain>
    </source>
</reference>
<keyword evidence="1" id="KW-0732">Signal</keyword>
<name>M4TBE3_9TRYP</name>
<evidence type="ECO:0000256" key="1">
    <source>
        <dbReference type="SAM" id="SignalP"/>
    </source>
</evidence>
<sequence>MLHKLVLFAAVTTSMVFVTPNPASDAVDTVSDICTEIDFLRQLQGVIENLVSAPRQRLNDLELDAEKIELAKAKTAGTTDFIKFSLLHATTQLRRGRLRAALQSQEATIANAVSKIQARIAQLQVLKRMEPEDSPTPTTVARTTKANFFGTIGTQDKCSTTYAPKATSAVKCTANPDNSAKLEALTHAFKNLKSPKLTPDSAFTRRELKIYTEMAGTATGALVPITADKYCGTTAGSKGNPTAGFAVTAVEFTNTAAKPTAQVLGSGANEDDTCQASDAATEHLLVTTKQIAAAICAVKKIDITLEETISTQTVKALIEDDDIGTLATLIAAPDTIGKADGAAKKKVAEIILGTATGTVEQTFLKAVNNKINIKVSSTDVTGPVLSFAGKEKSGAAEAHLLSQSILNSRQKETNTVENSTTTIKCKEDNT</sequence>
<dbReference type="EMBL" id="KC612834">
    <property type="protein sequence ID" value="AGH60265.1"/>
    <property type="molecule type" value="Genomic_DNA"/>
</dbReference>
<dbReference type="AlphaFoldDB" id="M4TBE3"/>
<feature type="chain" id="PRO_5004058636" evidence="1">
    <location>
        <begin position="27"/>
        <end position="430"/>
    </location>
</feature>
<accession>M4TBE3</accession>
<proteinExistence type="predicted"/>
<reference evidence="2" key="1">
    <citation type="submission" date="2013-02" db="EMBL/GenBank/DDBJ databases">
        <authorList>
            <person name="Cross G.A.M."/>
            <person name="Kim H.-S."/>
            <person name="Wickstead B."/>
        </authorList>
    </citation>
    <scope>NUCLEOTIDE SEQUENCE</scope>
    <source>
        <strain evidence="2">Lister 427</strain>
    </source>
</reference>
<feature type="signal peptide" evidence="1">
    <location>
        <begin position="1"/>
        <end position="26"/>
    </location>
</feature>
<evidence type="ECO:0000313" key="2">
    <source>
        <dbReference type="EMBL" id="AGH60265.1"/>
    </source>
</evidence>
<organism evidence="2">
    <name type="scientific">Trypanosoma brucei</name>
    <dbReference type="NCBI Taxonomy" id="5691"/>
    <lineage>
        <taxon>Eukaryota</taxon>
        <taxon>Discoba</taxon>
        <taxon>Euglenozoa</taxon>
        <taxon>Kinetoplastea</taxon>
        <taxon>Metakinetoplastina</taxon>
        <taxon>Trypanosomatida</taxon>
        <taxon>Trypanosomatidae</taxon>
        <taxon>Trypanosoma</taxon>
    </lineage>
</organism>
<protein>
    <submittedName>
        <fullName evidence="2">Variant surface glycoprotein 1332</fullName>
    </submittedName>
</protein>